<dbReference type="OrthoDB" id="5166631at2"/>
<feature type="region of interest" description="Disordered" evidence="1">
    <location>
        <begin position="1"/>
        <end position="42"/>
    </location>
</feature>
<gene>
    <name evidence="2" type="ORF">FNH08_21120</name>
</gene>
<reference evidence="2 3" key="1">
    <citation type="submission" date="2019-07" db="EMBL/GenBank/DDBJ databases">
        <title>New species of Amycolatopsis and Streptomyces.</title>
        <authorList>
            <person name="Duangmal K."/>
            <person name="Teo W.F.A."/>
            <person name="Lipun K."/>
        </authorList>
    </citation>
    <scope>NUCLEOTIDE SEQUENCE [LARGE SCALE GENOMIC DNA]</scope>
    <source>
        <strain evidence="2 3">NBRC 106415</strain>
    </source>
</reference>
<evidence type="ECO:0000313" key="2">
    <source>
        <dbReference type="EMBL" id="MPY59575.1"/>
    </source>
</evidence>
<feature type="compositionally biased region" description="Pro residues" evidence="1">
    <location>
        <begin position="1"/>
        <end position="13"/>
    </location>
</feature>
<accession>A0A5N8XLV2</accession>
<proteinExistence type="predicted"/>
<protein>
    <submittedName>
        <fullName evidence="2">Uncharacterized protein</fullName>
    </submittedName>
</protein>
<dbReference type="RefSeq" id="WP_152773055.1">
    <property type="nucleotide sequence ID" value="NZ_VJZC01000148.1"/>
</dbReference>
<evidence type="ECO:0000313" key="3">
    <source>
        <dbReference type="Proteomes" id="UP000400924"/>
    </source>
</evidence>
<name>A0A5N8XLV2_9ACTN</name>
<sequence length="807" mass="88972">MFPPQPPRISPPEPPRKPQPRLVTPSAPIRRPRREVAQPGRRTAFDLTGFWEADGDAKNAEEDLKSAERRRKNTVSPLLVQINQAGGGLAIWFSRPPSGLGGVNSVKVQGKTDWLHGVARGFAIDKDGRQLARTGARIPISWFIGRLKDVGQVDLLGPSSPPPMFNPLDPWMSDGVRLLADGFSGRGYLQYTEELGGRLLLSFDEKADKPMLALKHVEPTVRWPARLIATLPEKLRTEISMDQSRPIPQQVLADRLSLVSHSRVGPEAQPVEPKLAPLLTRWKREKDNPPSRAITRQEIAELLEFGIDEPWRTRLRDRMAMVGKNFGLEIDGTWHSYYGWLNEVLQDEAEHPSPTKTGWSTQRVQEAFRELGLGADASFMYRLTFHDFGGQKIVTALRLAGSVGIVTIEKFKLTFKYDANGKRIYDKFGRPETGVPEPVEWENPARTPMFVLLGRIDAGLTRALGAEGAERFKDVAIAPASSESTVPQTPGKKPSGVTNIDIGSIDFRSELDLRSPNDFGGSILLVASVTSKFQVGNLLTKTILDSSLWQLRLPNGQWLSAVLDKEDSGLIKPPGNWGQLLNPNWWKDWRPKSADFELFRVGLCGGLLGTLDQLLQAAKPENGPAPVFTEQNRTVVASASAMFPYASADLDALRPGTDATGRMLFERDLAEIRAVLDAKGPAPLLLGFTSPEGSDSYNDDLSDDRVRAAAQAIQDALGPFSARPPCRGEGHGEYPAEANGELTISGVTITGGGLPDPEKYGSKERFLRSDKGWTAKYWPEWRRVDLFVEGELIGRMMALPPPDASHP</sequence>
<keyword evidence="3" id="KW-1185">Reference proteome</keyword>
<dbReference type="EMBL" id="VJZC01000148">
    <property type="protein sequence ID" value="MPY59575.1"/>
    <property type="molecule type" value="Genomic_DNA"/>
</dbReference>
<comment type="caution">
    <text evidence="2">The sequence shown here is derived from an EMBL/GenBank/DDBJ whole genome shotgun (WGS) entry which is preliminary data.</text>
</comment>
<organism evidence="2 3">
    <name type="scientific">Streptomyces spongiae</name>
    <dbReference type="NCBI Taxonomy" id="565072"/>
    <lineage>
        <taxon>Bacteria</taxon>
        <taxon>Bacillati</taxon>
        <taxon>Actinomycetota</taxon>
        <taxon>Actinomycetes</taxon>
        <taxon>Kitasatosporales</taxon>
        <taxon>Streptomycetaceae</taxon>
        <taxon>Streptomyces</taxon>
    </lineage>
</organism>
<evidence type="ECO:0000256" key="1">
    <source>
        <dbReference type="SAM" id="MobiDB-lite"/>
    </source>
</evidence>
<dbReference type="Proteomes" id="UP000400924">
    <property type="component" value="Unassembled WGS sequence"/>
</dbReference>
<dbReference type="AlphaFoldDB" id="A0A5N8XLV2"/>